<accession>A0A6C1BXI5</accession>
<evidence type="ECO:0000313" key="2">
    <source>
        <dbReference type="EMBL" id="TGG74605.1"/>
    </source>
</evidence>
<organism evidence="2 3">
    <name type="scientific">Streptomyces albus</name>
    <dbReference type="NCBI Taxonomy" id="1888"/>
    <lineage>
        <taxon>Bacteria</taxon>
        <taxon>Bacillati</taxon>
        <taxon>Actinomycetota</taxon>
        <taxon>Actinomycetes</taxon>
        <taxon>Kitasatosporales</taxon>
        <taxon>Streptomycetaceae</taxon>
        <taxon>Streptomyces</taxon>
    </lineage>
</organism>
<dbReference type="SUPFAM" id="SSF101874">
    <property type="entry name" value="YceI-like"/>
    <property type="match status" value="1"/>
</dbReference>
<dbReference type="SMART" id="SM00867">
    <property type="entry name" value="YceI"/>
    <property type="match status" value="1"/>
</dbReference>
<proteinExistence type="inferred from homology"/>
<evidence type="ECO:0000313" key="3">
    <source>
        <dbReference type="Proteomes" id="UP000298111"/>
    </source>
</evidence>
<dbReference type="Gene3D" id="2.40.128.110">
    <property type="entry name" value="Lipid/polyisoprenoid-binding, YceI-like"/>
    <property type="match status" value="1"/>
</dbReference>
<gene>
    <name evidence="2" type="ORF">D8771_33875</name>
</gene>
<dbReference type="InterPro" id="IPR036761">
    <property type="entry name" value="TTHA0802/YceI-like_sf"/>
</dbReference>
<evidence type="ECO:0000256" key="1">
    <source>
        <dbReference type="ARBA" id="ARBA00008812"/>
    </source>
</evidence>
<dbReference type="RefSeq" id="WP_016467315.1">
    <property type="nucleotide sequence ID" value="NZ_BNEJ01000017.1"/>
</dbReference>
<dbReference type="Proteomes" id="UP000298111">
    <property type="component" value="Unassembled WGS sequence"/>
</dbReference>
<dbReference type="InterPro" id="IPR007372">
    <property type="entry name" value="Lipid/polyisoprenoid-bd_YceI"/>
</dbReference>
<dbReference type="PANTHER" id="PTHR34406">
    <property type="entry name" value="PROTEIN YCEI"/>
    <property type="match status" value="1"/>
</dbReference>
<dbReference type="EMBL" id="RCIY01000120">
    <property type="protein sequence ID" value="TGG74605.1"/>
    <property type="molecule type" value="Genomic_DNA"/>
</dbReference>
<dbReference type="PANTHER" id="PTHR34406:SF1">
    <property type="entry name" value="PROTEIN YCEI"/>
    <property type="match status" value="1"/>
</dbReference>
<dbReference type="Pfam" id="PF04264">
    <property type="entry name" value="YceI"/>
    <property type="match status" value="1"/>
</dbReference>
<comment type="caution">
    <text evidence="2">The sequence shown here is derived from an EMBL/GenBank/DDBJ whole genome shotgun (WGS) entry which is preliminary data.</text>
</comment>
<protein>
    <submittedName>
        <fullName evidence="2">YceI family protein</fullName>
    </submittedName>
</protein>
<dbReference type="GeneID" id="75185342"/>
<sequence length="171" mass="18455">MNTTGSNATAIPRLGHYTIDTSRSSIAFTSRHFFNLLPVHGTFGIRAGTVEVAEPLSESSVRVEVDAGSISSGNEQRDAAVRSAKFLDTDRRPLFTFVSERVDTTTVSGTLTACGVERPVSLSIVRSEVAEETFTVRATARIDRTDFGITAARAMAGRVLDLTLEATCVRR</sequence>
<comment type="similarity">
    <text evidence="1">Belongs to the UPF0312 family.</text>
</comment>
<reference evidence="2 3" key="1">
    <citation type="submission" date="2018-10" db="EMBL/GenBank/DDBJ databases">
        <title>Isolation of pseudouridimycin from Streptomyces albus DSM 40763.</title>
        <authorList>
            <person name="Rosenqvist P."/>
            <person name="Metsae-Ketelae M."/>
            <person name="Virta P."/>
        </authorList>
    </citation>
    <scope>NUCLEOTIDE SEQUENCE [LARGE SCALE GENOMIC DNA]</scope>
    <source>
        <strain evidence="2 3">DSM 40763</strain>
    </source>
</reference>
<name>A0A6C1BXI5_9ACTN</name>
<dbReference type="AlphaFoldDB" id="A0A6C1BXI5"/>